<sequence>MKTKFSLLIVCGIFLNLQAQKKVLFDATKAEMAGNADWVIDADLHNLKTGTTVTTGGTQSNPQRVPTPAQSNITATTSETYWNGALSYWAIDLARQGMTIESLPYNAKITYQDASNPQDLSNYDVYIVDEPNMPFSMTEKQAIINFVKNGGGLYIIADHDISDRNNDGWDSPMVWNDLFTNNGVVSNPFGFSFSKTNVSQTSTNFVATSTNPLILNGPMGKPTAMQFSNGSTMQINKTANPSVQPLIFTNNTSQTSTTNVMLLTSTYGTGKIVALGDSSVPDDGTGDSGDSLYNGYTDDANGNHRPLLVNSVLWLAQKGDLGTLDNNINSVKIYPNPTKDYITISKKDYNRFEVIDQTGGLVSNGDIIEFRIDVQKLNSGIYYLVLKSDTKSETIRFIKN</sequence>
<name>A0A1T5EE24_9FLAO</name>
<dbReference type="Gene3D" id="3.40.50.880">
    <property type="match status" value="1"/>
</dbReference>
<evidence type="ECO:0000313" key="5">
    <source>
        <dbReference type="Proteomes" id="UP000191112"/>
    </source>
</evidence>
<accession>A0A1T5EE24</accession>
<dbReference type="SUPFAM" id="SSF52317">
    <property type="entry name" value="Class I glutamine amidotransferase-like"/>
    <property type="match status" value="1"/>
</dbReference>
<evidence type="ECO:0000259" key="3">
    <source>
        <dbReference type="Pfam" id="PF18962"/>
    </source>
</evidence>
<protein>
    <submittedName>
        <fullName evidence="4">Por secretion system C-terminal sorting domain-containing protein</fullName>
    </submittedName>
</protein>
<gene>
    <name evidence="4" type="ORF">SAMN05660477_01333</name>
</gene>
<proteinExistence type="predicted"/>
<feature type="compositionally biased region" description="Polar residues" evidence="2">
    <location>
        <begin position="59"/>
        <end position="70"/>
    </location>
</feature>
<evidence type="ECO:0000313" key="4">
    <source>
        <dbReference type="EMBL" id="SKB82196.1"/>
    </source>
</evidence>
<dbReference type="AlphaFoldDB" id="A0A1T5EE24"/>
<dbReference type="RefSeq" id="WP_079666591.1">
    <property type="nucleotide sequence ID" value="NZ_FUYZ01000003.1"/>
</dbReference>
<dbReference type="OrthoDB" id="626902at2"/>
<feature type="domain" description="Secretion system C-terminal sorting" evidence="3">
    <location>
        <begin position="333"/>
        <end position="395"/>
    </location>
</feature>
<keyword evidence="5" id="KW-1185">Reference proteome</keyword>
<dbReference type="InterPro" id="IPR029062">
    <property type="entry name" value="Class_I_gatase-like"/>
</dbReference>
<dbReference type="Pfam" id="PF18962">
    <property type="entry name" value="Por_Secre_tail"/>
    <property type="match status" value="1"/>
</dbReference>
<dbReference type="InterPro" id="IPR026444">
    <property type="entry name" value="Secre_tail"/>
</dbReference>
<dbReference type="EMBL" id="FUYZ01000003">
    <property type="protein sequence ID" value="SKB82196.1"/>
    <property type="molecule type" value="Genomic_DNA"/>
</dbReference>
<dbReference type="NCBIfam" id="TIGR04183">
    <property type="entry name" value="Por_Secre_tail"/>
    <property type="match status" value="1"/>
</dbReference>
<dbReference type="STRING" id="619805.SAMN05660477_01333"/>
<dbReference type="Proteomes" id="UP000191112">
    <property type="component" value="Unassembled WGS sequence"/>
</dbReference>
<feature type="region of interest" description="Disordered" evidence="2">
    <location>
        <begin position="51"/>
        <end position="70"/>
    </location>
</feature>
<evidence type="ECO:0000256" key="1">
    <source>
        <dbReference type="ARBA" id="ARBA00022729"/>
    </source>
</evidence>
<organism evidence="4 5">
    <name type="scientific">Soonwooa buanensis</name>
    <dbReference type="NCBI Taxonomy" id="619805"/>
    <lineage>
        <taxon>Bacteria</taxon>
        <taxon>Pseudomonadati</taxon>
        <taxon>Bacteroidota</taxon>
        <taxon>Flavobacteriia</taxon>
        <taxon>Flavobacteriales</taxon>
        <taxon>Weeksellaceae</taxon>
        <taxon>Chryseobacterium group</taxon>
        <taxon>Soonwooa</taxon>
    </lineage>
</organism>
<keyword evidence="1" id="KW-0732">Signal</keyword>
<reference evidence="4 5" key="1">
    <citation type="submission" date="2017-02" db="EMBL/GenBank/DDBJ databases">
        <authorList>
            <person name="Peterson S.W."/>
        </authorList>
    </citation>
    <scope>NUCLEOTIDE SEQUENCE [LARGE SCALE GENOMIC DNA]</scope>
    <source>
        <strain evidence="4 5">DSM 22323</strain>
    </source>
</reference>
<evidence type="ECO:0000256" key="2">
    <source>
        <dbReference type="SAM" id="MobiDB-lite"/>
    </source>
</evidence>